<keyword evidence="4 7" id="KW-0949">S-adenosyl-L-methionine</keyword>
<dbReference type="EMBL" id="JAQNSG010000008">
    <property type="protein sequence ID" value="MDC1880577.1"/>
    <property type="molecule type" value="Genomic_DNA"/>
</dbReference>
<proteinExistence type="inferred from homology"/>
<dbReference type="Gene3D" id="3.90.120.10">
    <property type="entry name" value="DNA Methylase, subunit A, domain 2"/>
    <property type="match status" value="1"/>
</dbReference>
<dbReference type="PANTHER" id="PTHR10629:SF52">
    <property type="entry name" value="DNA (CYTOSINE-5)-METHYLTRANSFERASE 1"/>
    <property type="match status" value="1"/>
</dbReference>
<dbReference type="GO" id="GO:0003677">
    <property type="term" value="F:DNA binding"/>
    <property type="evidence" value="ECO:0007669"/>
    <property type="project" value="TreeGrafter"/>
</dbReference>
<dbReference type="PROSITE" id="PS51679">
    <property type="entry name" value="SAM_MT_C5"/>
    <property type="match status" value="1"/>
</dbReference>
<evidence type="ECO:0000256" key="6">
    <source>
        <dbReference type="ARBA" id="ARBA00047422"/>
    </source>
</evidence>
<name>A0AAW6GPD2_BACUN</name>
<keyword evidence="3 7" id="KW-0808">Transferase</keyword>
<dbReference type="GO" id="GO:0009307">
    <property type="term" value="P:DNA restriction-modification system"/>
    <property type="evidence" value="ECO:0007669"/>
    <property type="project" value="UniProtKB-KW"/>
</dbReference>
<evidence type="ECO:0000256" key="1">
    <source>
        <dbReference type="ARBA" id="ARBA00011975"/>
    </source>
</evidence>
<protein>
    <recommendedName>
        <fullName evidence="1">DNA (cytosine-5-)-methyltransferase</fullName>
        <ecNumber evidence="1">2.1.1.37</ecNumber>
    </recommendedName>
</protein>
<dbReference type="Gene3D" id="3.40.50.150">
    <property type="entry name" value="Vaccinia Virus protein VP39"/>
    <property type="match status" value="1"/>
</dbReference>
<dbReference type="InterPro" id="IPR001525">
    <property type="entry name" value="C5_MeTfrase"/>
</dbReference>
<dbReference type="PANTHER" id="PTHR10629">
    <property type="entry name" value="CYTOSINE-SPECIFIC METHYLTRANSFERASE"/>
    <property type="match status" value="1"/>
</dbReference>
<comment type="catalytic activity">
    <reaction evidence="6">
        <text>a 2'-deoxycytidine in DNA + S-adenosyl-L-methionine = a 5-methyl-2'-deoxycytidine in DNA + S-adenosyl-L-homocysteine + H(+)</text>
        <dbReference type="Rhea" id="RHEA:13681"/>
        <dbReference type="Rhea" id="RHEA-COMP:11369"/>
        <dbReference type="Rhea" id="RHEA-COMP:11370"/>
        <dbReference type="ChEBI" id="CHEBI:15378"/>
        <dbReference type="ChEBI" id="CHEBI:57856"/>
        <dbReference type="ChEBI" id="CHEBI:59789"/>
        <dbReference type="ChEBI" id="CHEBI:85452"/>
        <dbReference type="ChEBI" id="CHEBI:85454"/>
        <dbReference type="EC" id="2.1.1.37"/>
    </reaction>
</comment>
<dbReference type="Pfam" id="PF00145">
    <property type="entry name" value="DNA_methylase"/>
    <property type="match status" value="2"/>
</dbReference>
<gene>
    <name evidence="8" type="ORF">POZ24_11120</name>
</gene>
<organism evidence="8 9">
    <name type="scientific">Bacteroides uniformis</name>
    <dbReference type="NCBI Taxonomy" id="820"/>
    <lineage>
        <taxon>Bacteria</taxon>
        <taxon>Pseudomonadati</taxon>
        <taxon>Bacteroidota</taxon>
        <taxon>Bacteroidia</taxon>
        <taxon>Bacteroidales</taxon>
        <taxon>Bacteroidaceae</taxon>
        <taxon>Bacteroides</taxon>
    </lineage>
</organism>
<dbReference type="GO" id="GO:0032259">
    <property type="term" value="P:methylation"/>
    <property type="evidence" value="ECO:0007669"/>
    <property type="project" value="UniProtKB-KW"/>
</dbReference>
<evidence type="ECO:0000256" key="5">
    <source>
        <dbReference type="ARBA" id="ARBA00022747"/>
    </source>
</evidence>
<evidence type="ECO:0000313" key="8">
    <source>
        <dbReference type="EMBL" id="MDC1880577.1"/>
    </source>
</evidence>
<keyword evidence="2 7" id="KW-0489">Methyltransferase</keyword>
<evidence type="ECO:0000313" key="9">
    <source>
        <dbReference type="Proteomes" id="UP001213309"/>
    </source>
</evidence>
<keyword evidence="5" id="KW-0680">Restriction system</keyword>
<evidence type="ECO:0000256" key="2">
    <source>
        <dbReference type="ARBA" id="ARBA00022603"/>
    </source>
</evidence>
<sequence length="579" mass="65096">MKSLKEILCSLEGLSDIELFVIDLFCGAGGLSEGVEEARLNGNRCAKVVCCVNHDKNAILSHDANIPDALHFIEDIRTLELSPINTIVERIRELYPDSMIMLHASLECTNFSKAKGGQPRDADSRTLAEHLFRYIDVIAPDYIQIENVEEFMSWGDMDENGKPISMDKGRLYQKWVRNVKKYGYNFEHRILNAADFGAYTTRKRFFGIFAKKSLPIVFPEPTHCKGGRQDMFSRLEKWKPVKDVLDFSDEGTTIFREKPLAEKTLERIYNGLIKFVAGGKDAFLVKYNSMNRTGKYNAPGIDEPCPVVTTQNRLGVAQVCFLSKQFSGHPESKNVSVEEPAGTITCRDHHAFVSAHYGNGFNRSVNEPSATVTTKDRLSLVTPRFIANEYSGGGQHTSIDNICPAILTNPKQKLITCKPWIMNTSFSNIGSNIEEPAQTITANRKWHYLMNPQFNSAGGSVDNPCFTLIARMDKMPPYLVATESGQIAIEIYDNDSPMTVKIKEFMALYGIVDIKMRMLRIPELKRIMGFPEDYVLVGTQADQKKFIGNAVEVTQAKKNAEALCAKLRDLRLKKLKEVA</sequence>
<dbReference type="GO" id="GO:0044027">
    <property type="term" value="P:negative regulation of gene expression via chromosomal CpG island methylation"/>
    <property type="evidence" value="ECO:0007669"/>
    <property type="project" value="TreeGrafter"/>
</dbReference>
<comment type="similarity">
    <text evidence="7">Belongs to the class I-like SAM-binding methyltransferase superfamily. C5-methyltransferase family.</text>
</comment>
<reference evidence="8" key="1">
    <citation type="submission" date="2022-10" db="EMBL/GenBank/DDBJ databases">
        <title>Human gut microbiome strain richness.</title>
        <authorList>
            <person name="Chen-Liaw A."/>
        </authorList>
    </citation>
    <scope>NUCLEOTIDE SEQUENCE</scope>
    <source>
        <strain evidence="8">1001713st2_A4_1001713B170214_170313</strain>
    </source>
</reference>
<dbReference type="InterPro" id="IPR029063">
    <property type="entry name" value="SAM-dependent_MTases_sf"/>
</dbReference>
<dbReference type="SUPFAM" id="SSF53335">
    <property type="entry name" value="S-adenosyl-L-methionine-dependent methyltransferases"/>
    <property type="match status" value="1"/>
</dbReference>
<dbReference type="InterPro" id="IPR050390">
    <property type="entry name" value="C5-Methyltransferase"/>
</dbReference>
<dbReference type="AlphaFoldDB" id="A0AAW6GPD2"/>
<dbReference type="EC" id="2.1.1.37" evidence="1"/>
<dbReference type="PRINTS" id="PR00105">
    <property type="entry name" value="C5METTRFRASE"/>
</dbReference>
<evidence type="ECO:0000256" key="7">
    <source>
        <dbReference type="PROSITE-ProRule" id="PRU01016"/>
    </source>
</evidence>
<evidence type="ECO:0000256" key="3">
    <source>
        <dbReference type="ARBA" id="ARBA00022679"/>
    </source>
</evidence>
<feature type="active site" evidence="7">
    <location>
        <position position="108"/>
    </location>
</feature>
<accession>A0AAW6GPD2</accession>
<evidence type="ECO:0000256" key="4">
    <source>
        <dbReference type="ARBA" id="ARBA00022691"/>
    </source>
</evidence>
<comment type="caution">
    <text evidence="8">The sequence shown here is derived from an EMBL/GenBank/DDBJ whole genome shotgun (WGS) entry which is preliminary data.</text>
</comment>
<dbReference type="GO" id="GO:0003886">
    <property type="term" value="F:DNA (cytosine-5-)-methyltransferase activity"/>
    <property type="evidence" value="ECO:0007669"/>
    <property type="project" value="UniProtKB-EC"/>
</dbReference>
<dbReference type="RefSeq" id="WP_118936941.1">
    <property type="nucleotide sequence ID" value="NZ_JADPCT010000261.1"/>
</dbReference>
<dbReference type="Proteomes" id="UP001213309">
    <property type="component" value="Unassembled WGS sequence"/>
</dbReference>